<evidence type="ECO:0000256" key="7">
    <source>
        <dbReference type="ARBA" id="ARBA00022692"/>
    </source>
</evidence>
<feature type="domain" description="HAMP" evidence="15">
    <location>
        <begin position="220"/>
        <end position="273"/>
    </location>
</feature>
<dbReference type="InterPro" id="IPR003660">
    <property type="entry name" value="HAMP_dom"/>
</dbReference>
<proteinExistence type="predicted"/>
<feature type="region of interest" description="Disordered" evidence="12">
    <location>
        <begin position="133"/>
        <end position="162"/>
    </location>
</feature>
<dbReference type="GO" id="GO:0000155">
    <property type="term" value="F:phosphorelay sensor kinase activity"/>
    <property type="evidence" value="ECO:0007669"/>
    <property type="project" value="InterPro"/>
</dbReference>
<dbReference type="Pfam" id="PF02518">
    <property type="entry name" value="HATPase_c"/>
    <property type="match status" value="1"/>
</dbReference>
<dbReference type="PROSITE" id="PS50885">
    <property type="entry name" value="HAMP"/>
    <property type="match status" value="1"/>
</dbReference>
<evidence type="ECO:0000259" key="14">
    <source>
        <dbReference type="PROSITE" id="PS50109"/>
    </source>
</evidence>
<dbReference type="InterPro" id="IPR003594">
    <property type="entry name" value="HATPase_dom"/>
</dbReference>
<keyword evidence="11 13" id="KW-0472">Membrane</keyword>
<evidence type="ECO:0000256" key="12">
    <source>
        <dbReference type="SAM" id="MobiDB-lite"/>
    </source>
</evidence>
<evidence type="ECO:0000256" key="9">
    <source>
        <dbReference type="ARBA" id="ARBA00022989"/>
    </source>
</evidence>
<comment type="subcellular location">
    <subcellularLocation>
        <location evidence="3">Cell membrane</location>
    </subcellularLocation>
</comment>
<dbReference type="SUPFAM" id="SSF55874">
    <property type="entry name" value="ATPase domain of HSP90 chaperone/DNA topoisomerase II/histidine kinase"/>
    <property type="match status" value="1"/>
</dbReference>
<dbReference type="Proteomes" id="UP000317484">
    <property type="component" value="Unassembled WGS sequence"/>
</dbReference>
<evidence type="ECO:0000259" key="15">
    <source>
        <dbReference type="PROSITE" id="PS50885"/>
    </source>
</evidence>
<dbReference type="FunFam" id="3.30.565.10:FF:000006">
    <property type="entry name" value="Sensor histidine kinase WalK"/>
    <property type="match status" value="1"/>
</dbReference>
<keyword evidence="5" id="KW-0597">Phosphoprotein</keyword>
<dbReference type="CDD" id="cd00082">
    <property type="entry name" value="HisKA"/>
    <property type="match status" value="1"/>
</dbReference>
<gene>
    <name evidence="16" type="ORF">SAMN06273567_101362</name>
</gene>
<evidence type="ECO:0000313" key="16">
    <source>
        <dbReference type="EMBL" id="SMO38435.1"/>
    </source>
</evidence>
<keyword evidence="17" id="KW-1185">Reference proteome</keyword>
<keyword evidence="9 13" id="KW-1133">Transmembrane helix</keyword>
<dbReference type="AlphaFoldDB" id="A0A521AUH2"/>
<dbReference type="PROSITE" id="PS50109">
    <property type="entry name" value="HIS_KIN"/>
    <property type="match status" value="1"/>
</dbReference>
<dbReference type="EMBL" id="FXTJ01000001">
    <property type="protein sequence ID" value="SMO38435.1"/>
    <property type="molecule type" value="Genomic_DNA"/>
</dbReference>
<evidence type="ECO:0000256" key="8">
    <source>
        <dbReference type="ARBA" id="ARBA00022777"/>
    </source>
</evidence>
<evidence type="ECO:0000256" key="5">
    <source>
        <dbReference type="ARBA" id="ARBA00022553"/>
    </source>
</evidence>
<feature type="domain" description="Histidine kinase" evidence="14">
    <location>
        <begin position="295"/>
        <end position="517"/>
    </location>
</feature>
<feature type="transmembrane region" description="Helical" evidence="13">
    <location>
        <begin position="25"/>
        <end position="50"/>
    </location>
</feature>
<dbReference type="Pfam" id="PF00672">
    <property type="entry name" value="HAMP"/>
    <property type="match status" value="1"/>
</dbReference>
<dbReference type="Gene3D" id="3.30.565.10">
    <property type="entry name" value="Histidine kinase-like ATPase, C-terminal domain"/>
    <property type="match status" value="1"/>
</dbReference>
<organism evidence="16 17">
    <name type="scientific">Geodermatophilus aquaeductus</name>
    <dbReference type="NCBI Taxonomy" id="1564161"/>
    <lineage>
        <taxon>Bacteria</taxon>
        <taxon>Bacillati</taxon>
        <taxon>Actinomycetota</taxon>
        <taxon>Actinomycetes</taxon>
        <taxon>Geodermatophilales</taxon>
        <taxon>Geodermatophilaceae</taxon>
        <taxon>Geodermatophilus</taxon>
    </lineage>
</organism>
<evidence type="ECO:0000313" key="17">
    <source>
        <dbReference type="Proteomes" id="UP000317484"/>
    </source>
</evidence>
<dbReference type="Pfam" id="PF00512">
    <property type="entry name" value="HisKA"/>
    <property type="match status" value="1"/>
</dbReference>
<dbReference type="InterPro" id="IPR005467">
    <property type="entry name" value="His_kinase_dom"/>
</dbReference>
<feature type="region of interest" description="Disordered" evidence="12">
    <location>
        <begin position="508"/>
        <end position="568"/>
    </location>
</feature>
<dbReference type="InterPro" id="IPR036097">
    <property type="entry name" value="HisK_dim/P_sf"/>
</dbReference>
<evidence type="ECO:0000256" key="13">
    <source>
        <dbReference type="SAM" id="Phobius"/>
    </source>
</evidence>
<dbReference type="PANTHER" id="PTHR45436:SF5">
    <property type="entry name" value="SENSOR HISTIDINE KINASE TRCS"/>
    <property type="match status" value="1"/>
</dbReference>
<dbReference type="GO" id="GO:0005886">
    <property type="term" value="C:plasma membrane"/>
    <property type="evidence" value="ECO:0007669"/>
    <property type="project" value="UniProtKB-SubCell"/>
</dbReference>
<accession>A0A521AUH2</accession>
<dbReference type="InterPro" id="IPR036890">
    <property type="entry name" value="HATPase_C_sf"/>
</dbReference>
<dbReference type="FunFam" id="1.10.287.130:FF:000001">
    <property type="entry name" value="Two-component sensor histidine kinase"/>
    <property type="match status" value="1"/>
</dbReference>
<keyword evidence="8 16" id="KW-0418">Kinase</keyword>
<dbReference type="InterPro" id="IPR004358">
    <property type="entry name" value="Sig_transdc_His_kin-like_C"/>
</dbReference>
<evidence type="ECO:0000256" key="4">
    <source>
        <dbReference type="ARBA" id="ARBA00012438"/>
    </source>
</evidence>
<feature type="compositionally biased region" description="Low complexity" evidence="12">
    <location>
        <begin position="547"/>
        <end position="568"/>
    </location>
</feature>
<name>A0A521AUH2_9ACTN</name>
<dbReference type="RefSeq" id="WP_281282121.1">
    <property type="nucleotide sequence ID" value="NZ_FXTJ01000001.1"/>
</dbReference>
<keyword evidence="10" id="KW-0902">Two-component regulatory system</keyword>
<dbReference type="GO" id="GO:0005509">
    <property type="term" value="F:calcium ion binding"/>
    <property type="evidence" value="ECO:0007669"/>
    <property type="project" value="UniProtKB-ARBA"/>
</dbReference>
<evidence type="ECO:0000256" key="3">
    <source>
        <dbReference type="ARBA" id="ARBA00004236"/>
    </source>
</evidence>
<evidence type="ECO:0000256" key="11">
    <source>
        <dbReference type="ARBA" id="ARBA00023136"/>
    </source>
</evidence>
<dbReference type="SUPFAM" id="SSF47384">
    <property type="entry name" value="Homodimeric domain of signal transducing histidine kinase"/>
    <property type="match status" value="1"/>
</dbReference>
<keyword evidence="6" id="KW-0808">Transferase</keyword>
<comment type="catalytic activity">
    <reaction evidence="1">
        <text>ATP + protein L-histidine = ADP + protein N-phospho-L-histidine.</text>
        <dbReference type="EC" id="2.7.13.3"/>
    </reaction>
</comment>
<evidence type="ECO:0000256" key="10">
    <source>
        <dbReference type="ARBA" id="ARBA00023012"/>
    </source>
</evidence>
<feature type="transmembrane region" description="Helical" evidence="13">
    <location>
        <begin position="196"/>
        <end position="219"/>
    </location>
</feature>
<sequence length="568" mass="59260">MSTPAGLPGATARGGPRLPRVPLRITLVAMLLVLVALALVATGVTATSLLKRYLVAQLDQQLEATVRDAISDDRILAGCYLGGRQRYVDPDSYLACVVPGEDDPIVLNGPLGTSHLPDLDAEDVEEIADDAATAWGGPRGESRPPGEGGPPESTSQTVASGDGDTKWLVTAERMPGGLTLVVGGDLDRDDRVIARLVYIEIVVGLVVLVALGLTGYWLVRSSLRPLTEVERTAQAIAAGDLSQRVPAGDDRTEVGRLSQALNGMLARIEAAFRSQQASEEQARASEERMRRFIADASHELRTPLTSIRGFAELYRQGAVGSPEEVARLMQRIESEGGRMGVLVEDLLQLARLDQQRPLSIAPVDLAEVAGDTVHDARVLQPGRPVGLHLDDSLTEVPVVLGDEARLRQVVGNLVTNALVHTPETAPVTVSIGEDTSDGGDRVVLRVTDEGPGMAPEDAARVFERFFRADASRSRRAGGTGLGLSIVASLVAAHGGDVHLHTAPGRGATFTVRLPRSGPDLPGGGPGSAPGDDADGDRGDGATVAPWGLPGSAPGGAAAPAGLPSAGEH</sequence>
<evidence type="ECO:0000256" key="6">
    <source>
        <dbReference type="ARBA" id="ARBA00022679"/>
    </source>
</evidence>
<dbReference type="InterPro" id="IPR050428">
    <property type="entry name" value="TCS_sensor_his_kinase"/>
</dbReference>
<dbReference type="SMART" id="SM00304">
    <property type="entry name" value="HAMP"/>
    <property type="match status" value="1"/>
</dbReference>
<dbReference type="Gene3D" id="1.10.287.130">
    <property type="match status" value="1"/>
</dbReference>
<keyword evidence="7 13" id="KW-0812">Transmembrane</keyword>
<comment type="cofactor">
    <cofactor evidence="2">
        <name>a divalent metal cation</name>
        <dbReference type="ChEBI" id="CHEBI:60240"/>
    </cofactor>
</comment>
<protein>
    <recommendedName>
        <fullName evidence="4">histidine kinase</fullName>
        <ecNumber evidence="4">2.7.13.3</ecNumber>
    </recommendedName>
</protein>
<dbReference type="CDD" id="cd06225">
    <property type="entry name" value="HAMP"/>
    <property type="match status" value="1"/>
</dbReference>
<dbReference type="InterPro" id="IPR003661">
    <property type="entry name" value="HisK_dim/P_dom"/>
</dbReference>
<dbReference type="Gene3D" id="6.10.340.10">
    <property type="match status" value="1"/>
</dbReference>
<dbReference type="SMART" id="SM00388">
    <property type="entry name" value="HisKA"/>
    <property type="match status" value="1"/>
</dbReference>
<dbReference type="SUPFAM" id="SSF158472">
    <property type="entry name" value="HAMP domain-like"/>
    <property type="match status" value="1"/>
</dbReference>
<dbReference type="SMART" id="SM00387">
    <property type="entry name" value="HATPase_c"/>
    <property type="match status" value="1"/>
</dbReference>
<dbReference type="PANTHER" id="PTHR45436">
    <property type="entry name" value="SENSOR HISTIDINE KINASE YKOH"/>
    <property type="match status" value="1"/>
</dbReference>
<dbReference type="PRINTS" id="PR00344">
    <property type="entry name" value="BCTRLSENSOR"/>
</dbReference>
<reference evidence="16 17" key="1">
    <citation type="submission" date="2017-05" db="EMBL/GenBank/DDBJ databases">
        <authorList>
            <person name="Varghese N."/>
            <person name="Submissions S."/>
        </authorList>
    </citation>
    <scope>NUCLEOTIDE SEQUENCE [LARGE SCALE GENOMIC DNA]</scope>
    <source>
        <strain evidence="16 17">DSM 46834</strain>
    </source>
</reference>
<dbReference type="CDD" id="cd00075">
    <property type="entry name" value="HATPase"/>
    <property type="match status" value="1"/>
</dbReference>
<evidence type="ECO:0000256" key="2">
    <source>
        <dbReference type="ARBA" id="ARBA00001968"/>
    </source>
</evidence>
<evidence type="ECO:0000256" key="1">
    <source>
        <dbReference type="ARBA" id="ARBA00000085"/>
    </source>
</evidence>
<dbReference type="EC" id="2.7.13.3" evidence="4"/>